<feature type="domain" description="Reverse transcriptase zinc-binding" evidence="1">
    <location>
        <begin position="177"/>
        <end position="261"/>
    </location>
</feature>
<reference evidence="2 3" key="1">
    <citation type="journal article" date="2010" name="Nature">
        <title>Genome sequencing and analysis of the model grass Brachypodium distachyon.</title>
        <authorList>
            <consortium name="International Brachypodium Initiative"/>
        </authorList>
    </citation>
    <scope>NUCLEOTIDE SEQUENCE [LARGE SCALE GENOMIC DNA]</scope>
    <source>
        <strain evidence="2 3">Bd21</strain>
    </source>
</reference>
<sequence length="316" mass="35877">MALPLHLLSVIPLPRWALNIINRGCRSFINLARGEDMNGGHCLLPWSLVVCQPLEIGGLGVLNLRLFGTALRSRWPWLRWSPMPPPWSLIPVKDDAAAVAICKASMVILLGDGSRAKFWSENWLPGGNNRWIKDIIGGLSALALAEYLKLWDLLAGVSLAPGHPDRAVWRFSDNGMFSTSSAYGLFFAASARFACAKSIWKSKALTKCNFFLWLAVHKRCPTADNLAPKGWPHNPICALCSLEVESCTHLFVHCRFTEQVWHKLRVWSKTTFPVPSCIFYSTEDWWIEARRRAPKALRRDFDTFVILVHWRIWKET</sequence>
<reference evidence="3" key="3">
    <citation type="submission" date="2018-08" db="UniProtKB">
        <authorList>
            <consortium name="EnsemblPlants"/>
        </authorList>
    </citation>
    <scope>IDENTIFICATION</scope>
    <source>
        <strain evidence="3">cv. Bd21</strain>
    </source>
</reference>
<dbReference type="PANTHER" id="PTHR33116:SF78">
    <property type="entry name" value="OS12G0587133 PROTEIN"/>
    <property type="match status" value="1"/>
</dbReference>
<dbReference type="FunCoup" id="A0A2K2DD02">
    <property type="interactions" value="3"/>
</dbReference>
<dbReference type="STRING" id="15368.A0A2K2DD02"/>
<evidence type="ECO:0000313" key="2">
    <source>
        <dbReference type="EMBL" id="PNT72163.1"/>
    </source>
</evidence>
<keyword evidence="4" id="KW-1185">Reference proteome</keyword>
<dbReference type="PANTHER" id="PTHR33116">
    <property type="entry name" value="REVERSE TRANSCRIPTASE ZINC-BINDING DOMAIN-CONTAINING PROTEIN-RELATED-RELATED"/>
    <property type="match status" value="1"/>
</dbReference>
<dbReference type="Pfam" id="PF13966">
    <property type="entry name" value="zf-RVT"/>
    <property type="match status" value="1"/>
</dbReference>
<protein>
    <recommendedName>
        <fullName evidence="1">Reverse transcriptase zinc-binding domain-containing protein</fullName>
    </recommendedName>
</protein>
<accession>A0A2K2DD02</accession>
<dbReference type="Gramene" id="PNT72163">
    <property type="protein sequence ID" value="PNT72163"/>
    <property type="gene ID" value="BRADI_2g40519v3"/>
</dbReference>
<dbReference type="InterPro" id="IPR026960">
    <property type="entry name" value="RVT-Znf"/>
</dbReference>
<dbReference type="InParanoid" id="A0A2K2DD02"/>
<dbReference type="AlphaFoldDB" id="A0A2K2DD02"/>
<gene>
    <name evidence="2" type="ORF">BRADI_2g40519v3</name>
</gene>
<evidence type="ECO:0000313" key="3">
    <source>
        <dbReference type="EnsemblPlants" id="PNT72163"/>
    </source>
</evidence>
<dbReference type="EnsemblPlants" id="PNT72163">
    <property type="protein sequence ID" value="PNT72163"/>
    <property type="gene ID" value="BRADI_2g40519v3"/>
</dbReference>
<dbReference type="EMBL" id="CM000881">
    <property type="protein sequence ID" value="PNT72163.1"/>
    <property type="molecule type" value="Genomic_DNA"/>
</dbReference>
<reference evidence="2" key="2">
    <citation type="submission" date="2017-06" db="EMBL/GenBank/DDBJ databases">
        <title>WGS assembly of Brachypodium distachyon.</title>
        <authorList>
            <consortium name="The International Brachypodium Initiative"/>
            <person name="Lucas S."/>
            <person name="Harmon-Smith M."/>
            <person name="Lail K."/>
            <person name="Tice H."/>
            <person name="Grimwood J."/>
            <person name="Bruce D."/>
            <person name="Barry K."/>
            <person name="Shu S."/>
            <person name="Lindquist E."/>
            <person name="Wang M."/>
            <person name="Pitluck S."/>
            <person name="Vogel J.P."/>
            <person name="Garvin D.F."/>
            <person name="Mockler T.C."/>
            <person name="Schmutz J."/>
            <person name="Rokhsar D."/>
            <person name="Bevan M.W."/>
        </authorList>
    </citation>
    <scope>NUCLEOTIDE SEQUENCE</scope>
    <source>
        <strain evidence="2">Bd21</strain>
    </source>
</reference>
<dbReference type="OrthoDB" id="686619at2759"/>
<evidence type="ECO:0000313" key="4">
    <source>
        <dbReference type="Proteomes" id="UP000008810"/>
    </source>
</evidence>
<proteinExistence type="predicted"/>
<evidence type="ECO:0000259" key="1">
    <source>
        <dbReference type="Pfam" id="PF13966"/>
    </source>
</evidence>
<name>A0A2K2DD02_BRADI</name>
<dbReference type="Proteomes" id="UP000008810">
    <property type="component" value="Chromosome 2"/>
</dbReference>
<organism evidence="2">
    <name type="scientific">Brachypodium distachyon</name>
    <name type="common">Purple false brome</name>
    <name type="synonym">Trachynia distachya</name>
    <dbReference type="NCBI Taxonomy" id="15368"/>
    <lineage>
        <taxon>Eukaryota</taxon>
        <taxon>Viridiplantae</taxon>
        <taxon>Streptophyta</taxon>
        <taxon>Embryophyta</taxon>
        <taxon>Tracheophyta</taxon>
        <taxon>Spermatophyta</taxon>
        <taxon>Magnoliopsida</taxon>
        <taxon>Liliopsida</taxon>
        <taxon>Poales</taxon>
        <taxon>Poaceae</taxon>
        <taxon>BOP clade</taxon>
        <taxon>Pooideae</taxon>
        <taxon>Stipodae</taxon>
        <taxon>Brachypodieae</taxon>
        <taxon>Brachypodium</taxon>
    </lineage>
</organism>